<evidence type="ECO:0000313" key="1">
    <source>
        <dbReference type="EMBL" id="EFL56725.1"/>
    </source>
</evidence>
<accession>E1L4K1</accession>
<protein>
    <submittedName>
        <fullName evidence="1">Uncharacterized protein</fullName>
    </submittedName>
</protein>
<sequence>MTVHQSLINGIFRKLGGGNLIKFIFNLLPPNAPILYNLHINEIIMKIN</sequence>
<name>E1L4K1_9FIRM</name>
<reference evidence="1 2" key="1">
    <citation type="submission" date="2010-08" db="EMBL/GenBank/DDBJ databases">
        <authorList>
            <person name="Durkin A.S."/>
            <person name="Madupu R."/>
            <person name="Torralba M."/>
            <person name="Gillis M."/>
            <person name="Methe B."/>
            <person name="Sutton G."/>
            <person name="Nelson K.E."/>
        </authorList>
    </citation>
    <scope>NUCLEOTIDE SEQUENCE [LARGE SCALE GENOMIC DNA]</scope>
    <source>
        <strain evidence="1 2">ACS-049-V-Sch6</strain>
    </source>
</reference>
<dbReference type="AlphaFoldDB" id="E1L4K1"/>
<organism evidence="1 2">
    <name type="scientific">Veillonella atypica ACS-049-V-Sch6</name>
    <dbReference type="NCBI Taxonomy" id="866776"/>
    <lineage>
        <taxon>Bacteria</taxon>
        <taxon>Bacillati</taxon>
        <taxon>Bacillota</taxon>
        <taxon>Negativicutes</taxon>
        <taxon>Veillonellales</taxon>
        <taxon>Veillonellaceae</taxon>
        <taxon>Veillonella</taxon>
    </lineage>
</organism>
<proteinExistence type="predicted"/>
<evidence type="ECO:0000313" key="2">
    <source>
        <dbReference type="Proteomes" id="UP000004211"/>
    </source>
</evidence>
<comment type="caution">
    <text evidence="1">The sequence shown here is derived from an EMBL/GenBank/DDBJ whole genome shotgun (WGS) entry which is preliminary data.</text>
</comment>
<gene>
    <name evidence="1" type="ORF">HMPREF9321_0764</name>
</gene>
<dbReference type="EMBL" id="AEDR01000016">
    <property type="protein sequence ID" value="EFL56725.1"/>
    <property type="molecule type" value="Genomic_DNA"/>
</dbReference>
<dbReference type="Proteomes" id="UP000004211">
    <property type="component" value="Unassembled WGS sequence"/>
</dbReference>